<reference evidence="2 3" key="1">
    <citation type="submission" date="2024-09" db="EMBL/GenBank/DDBJ databases">
        <authorList>
            <person name="Sun Q."/>
            <person name="Mori K."/>
        </authorList>
    </citation>
    <scope>NUCLEOTIDE SEQUENCE [LARGE SCALE GENOMIC DNA]</scope>
    <source>
        <strain evidence="2 3">NCAIM B.01794</strain>
    </source>
</reference>
<dbReference type="Pfam" id="PF04851">
    <property type="entry name" value="ResIII"/>
    <property type="match status" value="1"/>
</dbReference>
<protein>
    <submittedName>
        <fullName evidence="2">DEAD/DEAH box helicase family protein</fullName>
    </submittedName>
</protein>
<evidence type="ECO:0000313" key="2">
    <source>
        <dbReference type="EMBL" id="MFC0708473.1"/>
    </source>
</evidence>
<keyword evidence="3" id="KW-1185">Reference proteome</keyword>
<feature type="non-terminal residue" evidence="2">
    <location>
        <position position="102"/>
    </location>
</feature>
<name>A0ABV6SG16_AZOPA</name>
<dbReference type="RefSeq" id="WP_376942481.1">
    <property type="nucleotide sequence ID" value="NZ_JBHLSS010000015.1"/>
</dbReference>
<keyword evidence="2" id="KW-0347">Helicase</keyword>
<organism evidence="2 3">
    <name type="scientific">Azorhizophilus paspali</name>
    <name type="common">Azotobacter paspali</name>
    <dbReference type="NCBI Taxonomy" id="69963"/>
    <lineage>
        <taxon>Bacteria</taxon>
        <taxon>Pseudomonadati</taxon>
        <taxon>Pseudomonadota</taxon>
        <taxon>Gammaproteobacteria</taxon>
        <taxon>Pseudomonadales</taxon>
        <taxon>Pseudomonadaceae</taxon>
        <taxon>Azorhizophilus</taxon>
    </lineage>
</organism>
<dbReference type="Proteomes" id="UP001589891">
    <property type="component" value="Unassembled WGS sequence"/>
</dbReference>
<proteinExistence type="predicted"/>
<keyword evidence="2" id="KW-0067">ATP-binding</keyword>
<dbReference type="SUPFAM" id="SSF52540">
    <property type="entry name" value="P-loop containing nucleoside triphosphate hydrolases"/>
    <property type="match status" value="1"/>
</dbReference>
<feature type="domain" description="Helicase/UvrB N-terminal" evidence="1">
    <location>
        <begin position="1"/>
        <end position="77"/>
    </location>
</feature>
<keyword evidence="2" id="KW-0547">Nucleotide-binding</keyword>
<gene>
    <name evidence="2" type="ORF">ACFFGX_02290</name>
</gene>
<dbReference type="EMBL" id="JBHLSS010000015">
    <property type="protein sequence ID" value="MFC0708473.1"/>
    <property type="molecule type" value="Genomic_DNA"/>
</dbReference>
<evidence type="ECO:0000313" key="3">
    <source>
        <dbReference type="Proteomes" id="UP001589891"/>
    </source>
</evidence>
<dbReference type="InterPro" id="IPR027417">
    <property type="entry name" value="P-loop_NTPase"/>
</dbReference>
<accession>A0ABV6SG16</accession>
<comment type="caution">
    <text evidence="2">The sequence shown here is derived from an EMBL/GenBank/DDBJ whole genome shotgun (WGS) entry which is preliminary data.</text>
</comment>
<evidence type="ECO:0000259" key="1">
    <source>
        <dbReference type="Pfam" id="PF04851"/>
    </source>
</evidence>
<sequence length="102" mass="11532">MKLRDYQTDILQQLQASTSADLVQLDTGGGKTPIEAALAAWAPRILLVAHRNILIQQISEKLAAFGLDHDTISTEHTRRRCMLAHRPHGRNYIRRGHATRRV</sequence>
<dbReference type="GO" id="GO:0004386">
    <property type="term" value="F:helicase activity"/>
    <property type="evidence" value="ECO:0007669"/>
    <property type="project" value="UniProtKB-KW"/>
</dbReference>
<dbReference type="InterPro" id="IPR006935">
    <property type="entry name" value="Helicase/UvrB_N"/>
</dbReference>
<keyword evidence="2" id="KW-0378">Hydrolase</keyword>
<dbReference type="Gene3D" id="3.40.50.300">
    <property type="entry name" value="P-loop containing nucleotide triphosphate hydrolases"/>
    <property type="match status" value="1"/>
</dbReference>